<proteinExistence type="predicted"/>
<dbReference type="AlphaFoldDB" id="A0A6M0RWF9"/>
<dbReference type="Pfam" id="PF09988">
    <property type="entry name" value="DUF2227"/>
    <property type="match status" value="1"/>
</dbReference>
<gene>
    <name evidence="2" type="ORF">DXZ20_31135</name>
</gene>
<feature type="transmembrane region" description="Helical" evidence="1">
    <location>
        <begin position="12"/>
        <end position="41"/>
    </location>
</feature>
<dbReference type="Proteomes" id="UP000481033">
    <property type="component" value="Unassembled WGS sequence"/>
</dbReference>
<dbReference type="RefSeq" id="WP_163702751.1">
    <property type="nucleotide sequence ID" value="NZ_QXHD01000004.1"/>
</dbReference>
<dbReference type="InterPro" id="IPR019250">
    <property type="entry name" value="DUF2227_metal-bd"/>
</dbReference>
<dbReference type="EMBL" id="QXHD01000004">
    <property type="protein sequence ID" value="NEZ60022.1"/>
    <property type="molecule type" value="Genomic_DNA"/>
</dbReference>
<dbReference type="PANTHER" id="PTHR39085:SF1">
    <property type="entry name" value="SLL0924 PROTEIN"/>
    <property type="match status" value="1"/>
</dbReference>
<evidence type="ECO:0000256" key="1">
    <source>
        <dbReference type="SAM" id="Phobius"/>
    </source>
</evidence>
<comment type="caution">
    <text evidence="2">The sequence shown here is derived from an EMBL/GenBank/DDBJ whole genome shotgun (WGS) entry which is preliminary data.</text>
</comment>
<keyword evidence="1" id="KW-0812">Transmembrane</keyword>
<keyword evidence="1" id="KW-0472">Membrane</keyword>
<feature type="transmembrane region" description="Helical" evidence="1">
    <location>
        <begin position="92"/>
        <end position="114"/>
    </location>
</feature>
<keyword evidence="3" id="KW-1185">Reference proteome</keyword>
<reference evidence="2 3" key="1">
    <citation type="journal article" date="2020" name="Microb. Ecol.">
        <title>Ecogenomics of the Marine Benthic Filamentous Cyanobacterium Adonisia.</title>
        <authorList>
            <person name="Walter J.M."/>
            <person name="Coutinho F.H."/>
            <person name="Leomil L."/>
            <person name="Hargreaves P.I."/>
            <person name="Campeao M.E."/>
            <person name="Vieira V.V."/>
            <person name="Silva B.S."/>
            <person name="Fistarol G.O."/>
            <person name="Salomon P.S."/>
            <person name="Sawabe T."/>
            <person name="Mino S."/>
            <person name="Hosokawa M."/>
            <person name="Miyashita H."/>
            <person name="Maruyama F."/>
            <person name="van Verk M.C."/>
            <person name="Dutilh B.E."/>
            <person name="Thompson C.C."/>
            <person name="Thompson F.L."/>
        </authorList>
    </citation>
    <scope>NUCLEOTIDE SEQUENCE [LARGE SCALE GENOMIC DNA]</scope>
    <source>
        <strain evidence="2 3">CCMR0081</strain>
    </source>
</reference>
<organism evidence="2 3">
    <name type="scientific">Adonisia turfae CCMR0081</name>
    <dbReference type="NCBI Taxonomy" id="2292702"/>
    <lineage>
        <taxon>Bacteria</taxon>
        <taxon>Bacillati</taxon>
        <taxon>Cyanobacteriota</taxon>
        <taxon>Adonisia</taxon>
        <taxon>Adonisia turfae</taxon>
    </lineage>
</organism>
<evidence type="ECO:0000313" key="3">
    <source>
        <dbReference type="Proteomes" id="UP000481033"/>
    </source>
</evidence>
<evidence type="ECO:0000313" key="2">
    <source>
        <dbReference type="EMBL" id="NEZ60022.1"/>
    </source>
</evidence>
<name>A0A6M0RWF9_9CYAN</name>
<dbReference type="PANTHER" id="PTHR39085">
    <property type="entry name" value="SLL0924 PROTEIN"/>
    <property type="match status" value="1"/>
</dbReference>
<protein>
    <submittedName>
        <fullName evidence="2">Metal-binding protein</fullName>
    </submittedName>
</protein>
<sequence length="174" mass="20461">MPSGKHHDRITLWLLPLVLISAFFITLDMPLTVIVGLSFLLSGLMMGPDLDIQSVQYRRWGLMRWIWYPYQVAIKHRSRWSHGPLIGTIVRVLYLGVWIALFATVGVLAINHFWQAQLSWQRLEPILFSLFVQYWREWLALLVGLELGALSHYTSDWLVSAFKKKRRHQGHRKR</sequence>
<accession>A0A6M0RWF9</accession>
<keyword evidence="1" id="KW-1133">Transmembrane helix</keyword>